<evidence type="ECO:0000256" key="2">
    <source>
        <dbReference type="ARBA" id="ARBA00004123"/>
    </source>
</evidence>
<dbReference type="PROSITE" id="PS50804">
    <property type="entry name" value="SCAN_BOX"/>
    <property type="match status" value="1"/>
</dbReference>
<dbReference type="SUPFAM" id="SSF47353">
    <property type="entry name" value="Retrovirus capsid dimerization domain-like"/>
    <property type="match status" value="1"/>
</dbReference>
<dbReference type="FunFam" id="1.10.4020.10:FF:000001">
    <property type="entry name" value="zinc finger protein 263 isoform X1"/>
    <property type="match status" value="1"/>
</dbReference>
<feature type="region of interest" description="Disordered" evidence="16">
    <location>
        <begin position="605"/>
        <end position="635"/>
    </location>
</feature>
<feature type="region of interest" description="Disordered" evidence="16">
    <location>
        <begin position="27"/>
        <end position="51"/>
    </location>
</feature>
<dbReference type="PROSITE" id="PS00028">
    <property type="entry name" value="ZINC_FINGER_C2H2_1"/>
    <property type="match status" value="10"/>
</dbReference>
<keyword evidence="8" id="KW-0805">Transcription regulation</keyword>
<reference evidence="19" key="1">
    <citation type="submission" date="2009-03" db="EMBL/GenBank/DDBJ databases">
        <authorList>
            <person name="Warren W."/>
            <person name="Ye L."/>
            <person name="Minx P."/>
            <person name="Worley K."/>
            <person name="Gibbs R."/>
            <person name="Wilson R.K."/>
        </authorList>
    </citation>
    <scope>NUCLEOTIDE SEQUENCE [LARGE SCALE GENOMIC DNA]</scope>
</reference>
<dbReference type="Gene3D" id="1.10.4020.10">
    <property type="entry name" value="DNA breaking-rejoining enzymes"/>
    <property type="match status" value="1"/>
</dbReference>
<dbReference type="Pfam" id="PF00096">
    <property type="entry name" value="zf-C2H2"/>
    <property type="match status" value="10"/>
</dbReference>
<feature type="domain" description="C2H2-type" evidence="17">
    <location>
        <begin position="875"/>
        <end position="902"/>
    </location>
</feature>
<comment type="function">
    <text evidence="1">May be involved in transcriptional regulation.</text>
</comment>
<dbReference type="Gene3D" id="1.10.10.60">
    <property type="entry name" value="Homeodomain-like"/>
    <property type="match status" value="2"/>
</dbReference>
<dbReference type="FunFam" id="3.30.160.60:FF:003000">
    <property type="entry name" value="Zinc finger and SCAN domain-containing 20"/>
    <property type="match status" value="1"/>
</dbReference>
<dbReference type="FunFam" id="3.30.160.60:FF:000258">
    <property type="entry name" value="zinc finger and SCAN domain-containing protein 29 isoform X2"/>
    <property type="match status" value="1"/>
</dbReference>
<dbReference type="AlphaFoldDB" id="A0A2R8M6G0"/>
<dbReference type="GO" id="GO:0000978">
    <property type="term" value="F:RNA polymerase II cis-regulatory region sequence-specific DNA binding"/>
    <property type="evidence" value="ECO:0007669"/>
    <property type="project" value="TreeGrafter"/>
</dbReference>
<dbReference type="SMART" id="SM00431">
    <property type="entry name" value="SCAN"/>
    <property type="match status" value="1"/>
</dbReference>
<dbReference type="InterPro" id="IPR036236">
    <property type="entry name" value="Znf_C2H2_sf"/>
</dbReference>
<evidence type="ECO:0000256" key="13">
    <source>
        <dbReference type="ARBA" id="ARBA00078698"/>
    </source>
</evidence>
<feature type="domain" description="C2H2-type" evidence="17">
    <location>
        <begin position="710"/>
        <end position="737"/>
    </location>
</feature>
<evidence type="ECO:0000256" key="10">
    <source>
        <dbReference type="ARBA" id="ARBA00023163"/>
    </source>
</evidence>
<evidence type="ECO:0000256" key="15">
    <source>
        <dbReference type="PROSITE-ProRule" id="PRU00187"/>
    </source>
</evidence>
<dbReference type="CTD" id="7579"/>
<keyword evidence="5" id="KW-0677">Repeat</keyword>
<keyword evidence="4" id="KW-0479">Metal-binding</keyword>
<evidence type="ECO:0000256" key="5">
    <source>
        <dbReference type="ARBA" id="ARBA00022737"/>
    </source>
</evidence>
<dbReference type="InterPro" id="IPR001005">
    <property type="entry name" value="SANT/Myb"/>
</dbReference>
<feature type="compositionally biased region" description="Polar residues" evidence="16">
    <location>
        <begin position="795"/>
        <end position="804"/>
    </location>
</feature>
<keyword evidence="11 15" id="KW-0539">Nucleus</keyword>
<evidence type="ECO:0000256" key="4">
    <source>
        <dbReference type="ARBA" id="ARBA00022723"/>
    </source>
</evidence>
<dbReference type="GO" id="GO:0005634">
    <property type="term" value="C:nucleus"/>
    <property type="evidence" value="ECO:0007669"/>
    <property type="project" value="UniProtKB-SubCell"/>
</dbReference>
<dbReference type="InterPro" id="IPR038269">
    <property type="entry name" value="SCAN_sf"/>
</dbReference>
<evidence type="ECO:0000256" key="9">
    <source>
        <dbReference type="ARBA" id="ARBA00023125"/>
    </source>
</evidence>
<evidence type="ECO:0000256" key="3">
    <source>
        <dbReference type="ARBA" id="ARBA00006991"/>
    </source>
</evidence>
<dbReference type="PROSITE" id="PS50157">
    <property type="entry name" value="ZINC_FINGER_C2H2_2"/>
    <property type="match status" value="10"/>
</dbReference>
<keyword evidence="7" id="KW-0862">Zinc</keyword>
<dbReference type="PANTHER" id="PTHR24393:SF100">
    <property type="entry name" value="ZINC FINGER PROTEIN-RELATED"/>
    <property type="match status" value="1"/>
</dbReference>
<dbReference type="FunFam" id="3.30.160.60:FF:002343">
    <property type="entry name" value="Zinc finger protein 33A"/>
    <property type="match status" value="1"/>
</dbReference>
<dbReference type="FunFam" id="3.30.160.60:FF:001024">
    <property type="entry name" value="Zinc finger and SCAN domain-containing protein 20"/>
    <property type="match status" value="1"/>
</dbReference>
<evidence type="ECO:0000256" key="7">
    <source>
        <dbReference type="ARBA" id="ARBA00022833"/>
    </source>
</evidence>
<reference evidence="19" key="2">
    <citation type="submission" date="2025-08" db="UniProtKB">
        <authorList>
            <consortium name="Ensembl"/>
        </authorList>
    </citation>
    <scope>IDENTIFICATION</scope>
</reference>
<comment type="similarity">
    <text evidence="3">Belongs to the krueppel C2H2-type zinc-finger protein family.</text>
</comment>
<feature type="domain" description="C2H2-type" evidence="17">
    <location>
        <begin position="931"/>
        <end position="958"/>
    </location>
</feature>
<feature type="domain" description="C2H2-type" evidence="17">
    <location>
        <begin position="682"/>
        <end position="709"/>
    </location>
</feature>
<feature type="domain" description="C2H2-type" evidence="17">
    <location>
        <begin position="654"/>
        <end position="681"/>
    </location>
</feature>
<dbReference type="Pfam" id="PF13837">
    <property type="entry name" value="Myb_DNA-bind_4"/>
    <property type="match status" value="2"/>
</dbReference>
<dbReference type="FunFam" id="3.30.160.60:FF:000355">
    <property type="entry name" value="zinc finger and SCAN domain-containing protein 20 isoform X1"/>
    <property type="match status" value="1"/>
</dbReference>
<evidence type="ECO:0000256" key="14">
    <source>
        <dbReference type="PROSITE-ProRule" id="PRU00042"/>
    </source>
</evidence>
<gene>
    <name evidence="19" type="primary">ZSCAN20</name>
</gene>
<name>A0A2R8M6G0_CALJA</name>
<dbReference type="FunFam" id="3.30.160.60:FF:002108">
    <property type="entry name" value="Zinc finger and SCAN domain containing 20"/>
    <property type="match status" value="1"/>
</dbReference>
<evidence type="ECO:0000259" key="17">
    <source>
        <dbReference type="PROSITE" id="PS50157"/>
    </source>
</evidence>
<feature type="domain" description="C2H2-type" evidence="17">
    <location>
        <begin position="959"/>
        <end position="986"/>
    </location>
</feature>
<dbReference type="Proteomes" id="UP000008225">
    <property type="component" value="Chromosome 7"/>
</dbReference>
<feature type="domain" description="C2H2-type" evidence="17">
    <location>
        <begin position="738"/>
        <end position="765"/>
    </location>
</feature>
<reference evidence="19" key="3">
    <citation type="submission" date="2025-09" db="UniProtKB">
        <authorList>
            <consortium name="Ensembl"/>
        </authorList>
    </citation>
    <scope>IDENTIFICATION</scope>
</reference>
<feature type="domain" description="C2H2-type" evidence="17">
    <location>
        <begin position="903"/>
        <end position="930"/>
    </location>
</feature>
<feature type="domain" description="C2H2-type" evidence="17">
    <location>
        <begin position="847"/>
        <end position="874"/>
    </location>
</feature>
<feature type="domain" description="C2H2-type" evidence="17">
    <location>
        <begin position="819"/>
        <end position="846"/>
    </location>
</feature>
<evidence type="ECO:0000256" key="6">
    <source>
        <dbReference type="ARBA" id="ARBA00022771"/>
    </source>
</evidence>
<proteinExistence type="inferred from homology"/>
<evidence type="ECO:0000256" key="8">
    <source>
        <dbReference type="ARBA" id="ARBA00023015"/>
    </source>
</evidence>
<organism evidence="19 20">
    <name type="scientific">Callithrix jacchus</name>
    <name type="common">White-tufted-ear marmoset</name>
    <name type="synonym">Simia Jacchus</name>
    <dbReference type="NCBI Taxonomy" id="9483"/>
    <lineage>
        <taxon>Eukaryota</taxon>
        <taxon>Metazoa</taxon>
        <taxon>Chordata</taxon>
        <taxon>Craniata</taxon>
        <taxon>Vertebrata</taxon>
        <taxon>Euteleostomi</taxon>
        <taxon>Mammalia</taxon>
        <taxon>Eutheria</taxon>
        <taxon>Euarchontoglires</taxon>
        <taxon>Primates</taxon>
        <taxon>Haplorrhini</taxon>
        <taxon>Platyrrhini</taxon>
        <taxon>Cebidae</taxon>
        <taxon>Callitrichinae</taxon>
        <taxon>Callithrix</taxon>
        <taxon>Callithrix</taxon>
    </lineage>
</organism>
<evidence type="ECO:0000313" key="20">
    <source>
        <dbReference type="Proteomes" id="UP000008225"/>
    </source>
</evidence>
<evidence type="ECO:0000313" key="19">
    <source>
        <dbReference type="Ensembl" id="ENSCJAP00000054540.2"/>
    </source>
</evidence>
<keyword evidence="6 14" id="KW-0863">Zinc-finger</keyword>
<dbReference type="GeneTree" id="ENSGT00940000161580"/>
<dbReference type="Pfam" id="PF02023">
    <property type="entry name" value="SCAN"/>
    <property type="match status" value="1"/>
</dbReference>
<dbReference type="GO" id="GO:0001228">
    <property type="term" value="F:DNA-binding transcription activator activity, RNA polymerase II-specific"/>
    <property type="evidence" value="ECO:0007669"/>
    <property type="project" value="TreeGrafter"/>
</dbReference>
<dbReference type="GO" id="GO:0008270">
    <property type="term" value="F:zinc ion binding"/>
    <property type="evidence" value="ECO:0007669"/>
    <property type="project" value="UniProtKB-KW"/>
</dbReference>
<dbReference type="FunFam" id="1.10.10.60:FF:000032">
    <property type="entry name" value="Zinc finger and SCAN domain-containing 20"/>
    <property type="match status" value="2"/>
</dbReference>
<evidence type="ECO:0000256" key="12">
    <source>
        <dbReference type="ARBA" id="ARBA00070954"/>
    </source>
</evidence>
<dbReference type="FunFam" id="3.30.160.60:FF:001407">
    <property type="entry name" value="zinc finger and SCAN domain-containing protein 20 isoform X1"/>
    <property type="match status" value="1"/>
</dbReference>
<evidence type="ECO:0000259" key="18">
    <source>
        <dbReference type="PROSITE" id="PS50804"/>
    </source>
</evidence>
<dbReference type="Bgee" id="ENSCJAG00000001247">
    <property type="expression patterns" value="Expressed in ovary and 5 other cell types or tissues"/>
</dbReference>
<feature type="domain" description="SCAN box" evidence="18">
    <location>
        <begin position="51"/>
        <end position="133"/>
    </location>
</feature>
<evidence type="ECO:0000256" key="1">
    <source>
        <dbReference type="ARBA" id="ARBA00003767"/>
    </source>
</evidence>
<evidence type="ECO:0000256" key="11">
    <source>
        <dbReference type="ARBA" id="ARBA00023242"/>
    </source>
</evidence>
<keyword evidence="20" id="KW-1185">Reference proteome</keyword>
<dbReference type="SMART" id="SM00355">
    <property type="entry name" value="ZnF_C2H2"/>
    <property type="match status" value="10"/>
</dbReference>
<dbReference type="InterPro" id="IPR003309">
    <property type="entry name" value="SCAN_dom"/>
</dbReference>
<keyword evidence="10" id="KW-0804">Transcription</keyword>
<dbReference type="SMART" id="SM00717">
    <property type="entry name" value="SANT"/>
    <property type="match status" value="2"/>
</dbReference>
<evidence type="ECO:0000256" key="16">
    <source>
        <dbReference type="SAM" id="MobiDB-lite"/>
    </source>
</evidence>
<feature type="compositionally biased region" description="Basic and acidic residues" evidence="16">
    <location>
        <begin position="34"/>
        <end position="43"/>
    </location>
</feature>
<dbReference type="FunFam" id="3.30.160.60:FF:000056">
    <property type="entry name" value="Zinc finger and SCAN domain-containing 20"/>
    <property type="match status" value="2"/>
</dbReference>
<dbReference type="InterPro" id="IPR013087">
    <property type="entry name" value="Znf_C2H2_type"/>
</dbReference>
<dbReference type="Gene3D" id="3.30.160.60">
    <property type="entry name" value="Classic Zinc Finger"/>
    <property type="match status" value="10"/>
</dbReference>
<sequence length="987" mass="112137">MAVALESRAQGSPRPEPEELLIVKLEEDSWGAESKPREKEHDPVPGPEASRQRFRQFQYRDAAGPHEAFSQLWALCCRWLRPEVHLKEQILELLVLEQFLTILPREVQTWVQARYPESGEEAVALVEDWHREIRTTGQPELELYTEETGPLKTGEESQSFQLEPVDPWPEGQSQKKWVANTCPDFPNHLNAKMAPQPLKESGVPVSKPSITSQKEQEPEFCGLSLINSGKRSTADYRLDNEPAQALTWKESRAWEEQYQWDMEDMKVSGVHWGYEETKTFLAILSESPFSEKLRTCHQNRQVYRAIAERLRARGFLRTLEQCRYRVKNLLRNYRKAKSSHPPGTCPFYEELEALVRARTAIRATDGPGEAIALPRLGDSDAEMDEQEEGGWEPEEMAEDYNGAGLVTDESTQGPRITGVPALFQSRIAGVHWGYEETKAFLAILSESPFSEKLRTCHQNSQVYRAIAERLCALGFLRTLEQCRYRFKNLLRSYRKAKSSHPPGTCPFYEELDSLMRARTAVRAMGTVQEAAGLPRCGQSSTETDAQEAWGEVACEDAVKPPTLCPVATDMGFEMRHEDPISEQDIFENLPGALSKCPTEAVCQPLDWGEDSENENEDEGQWGNPSQEQWQESSSEEDLEKLIDHQGLYLAEKSYKCDTCMKSFSRSSHFIAHQRIHTGEKPYKCLECGKNFSDRSNLNTHQRIHTGEKPYKCLECGKSFSDHSNLITHQRIHTGEKPYKCGECWKSFNQSSNLLKHQRIHLGGNPDQCSEPGGNFAQSPSFSAHWRNSREETAPEQPQTVSKELNSPGPHSINSGEKLYQCSECGRSFSKSSALISHQRIHTGEKPYECAECGKSFSKSSTLANHQRTHTGEKPYKCVDCGKCFSERSKLITHQRVHTGEKPYKCTECGKFFRDRSNLITHQRIHTGEKPYKCRECGKCFNQSSSLIIHQRIHTGEKPYKCTVCGKDFNNSSHFSAHRRTHAGGKAS</sequence>
<dbReference type="RefSeq" id="XP_035164549.2">
    <property type="nucleotide sequence ID" value="XM_035308658.2"/>
</dbReference>
<comment type="subcellular location">
    <subcellularLocation>
        <location evidence="2 15">Nucleus</location>
    </subcellularLocation>
</comment>
<dbReference type="Ensembl" id="ENSCJAT00000069467.3">
    <property type="protein sequence ID" value="ENSCJAP00000054540.2"/>
    <property type="gene ID" value="ENSCJAG00000001247.5"/>
</dbReference>
<dbReference type="PANTHER" id="PTHR24393">
    <property type="entry name" value="ZINC FINGER PROTEIN"/>
    <property type="match status" value="1"/>
</dbReference>
<protein>
    <recommendedName>
        <fullName evidence="12">Zinc finger and SCAN domain-containing protein 20</fullName>
    </recommendedName>
    <alternativeName>
        <fullName evidence="13">Zinc finger protein 31</fullName>
    </alternativeName>
</protein>
<accession>A0A2R8M6G0</accession>
<dbReference type="GeneID" id="100407211"/>
<dbReference type="FunFam" id="3.30.160.60:FF:000932">
    <property type="entry name" value="zinc finger and SCAN domain-containing protein 20 isoform X2"/>
    <property type="match status" value="1"/>
</dbReference>
<dbReference type="InterPro" id="IPR044822">
    <property type="entry name" value="Myb_DNA-bind_4"/>
</dbReference>
<dbReference type="CDD" id="cd07936">
    <property type="entry name" value="SCAN"/>
    <property type="match status" value="1"/>
</dbReference>
<keyword evidence="9" id="KW-0238">DNA-binding</keyword>
<feature type="compositionally biased region" description="Acidic residues" evidence="16">
    <location>
        <begin position="607"/>
        <end position="619"/>
    </location>
</feature>
<dbReference type="SUPFAM" id="SSF57667">
    <property type="entry name" value="beta-beta-alpha zinc fingers"/>
    <property type="match status" value="6"/>
</dbReference>
<feature type="region of interest" description="Disordered" evidence="16">
    <location>
        <begin position="779"/>
        <end position="813"/>
    </location>
</feature>